<keyword evidence="1" id="KW-0880">Kelch repeat</keyword>
<dbReference type="PANTHER" id="PTHR24412">
    <property type="entry name" value="KELCH PROTEIN"/>
    <property type="match status" value="1"/>
</dbReference>
<dbReference type="PIRSF" id="PIRSF037037">
    <property type="entry name" value="Kelch-like_protein_gigaxonin"/>
    <property type="match status" value="1"/>
</dbReference>
<gene>
    <name evidence="4" type="ORF">LSH36_244g04002</name>
</gene>
<reference evidence="4" key="1">
    <citation type="journal article" date="2023" name="Mol. Biol. Evol.">
        <title>Third-Generation Sequencing Reveals the Adaptive Role of the Epigenome in Three Deep-Sea Polychaetes.</title>
        <authorList>
            <person name="Perez M."/>
            <person name="Aroh O."/>
            <person name="Sun Y."/>
            <person name="Lan Y."/>
            <person name="Juniper S.K."/>
            <person name="Young C.R."/>
            <person name="Angers B."/>
            <person name="Qian P.Y."/>
        </authorList>
    </citation>
    <scope>NUCLEOTIDE SEQUENCE</scope>
    <source>
        <strain evidence="4">P08H-3</strain>
    </source>
</reference>
<protein>
    <recommendedName>
        <fullName evidence="3">BTB domain-containing protein</fullName>
    </recommendedName>
</protein>
<dbReference type="EMBL" id="JAODUP010000244">
    <property type="protein sequence ID" value="KAK2155277.1"/>
    <property type="molecule type" value="Genomic_DNA"/>
</dbReference>
<dbReference type="InterPro" id="IPR015915">
    <property type="entry name" value="Kelch-typ_b-propeller"/>
</dbReference>
<dbReference type="InterPro" id="IPR011705">
    <property type="entry name" value="BACK"/>
</dbReference>
<evidence type="ECO:0000259" key="3">
    <source>
        <dbReference type="PROSITE" id="PS50097"/>
    </source>
</evidence>
<dbReference type="AlphaFoldDB" id="A0AAD9JLN0"/>
<dbReference type="Gene3D" id="1.25.40.420">
    <property type="match status" value="1"/>
</dbReference>
<dbReference type="InterPro" id="IPR017096">
    <property type="entry name" value="BTB-kelch_protein"/>
</dbReference>
<dbReference type="SMART" id="SM00225">
    <property type="entry name" value="BTB"/>
    <property type="match status" value="1"/>
</dbReference>
<dbReference type="Proteomes" id="UP001208570">
    <property type="component" value="Unassembled WGS sequence"/>
</dbReference>
<dbReference type="InterPro" id="IPR011333">
    <property type="entry name" value="SKP1/BTB/POZ_sf"/>
</dbReference>
<evidence type="ECO:0000313" key="4">
    <source>
        <dbReference type="EMBL" id="KAK2155277.1"/>
    </source>
</evidence>
<feature type="domain" description="BTB" evidence="3">
    <location>
        <begin position="33"/>
        <end position="100"/>
    </location>
</feature>
<dbReference type="Pfam" id="PF07707">
    <property type="entry name" value="BACK"/>
    <property type="match status" value="1"/>
</dbReference>
<proteinExistence type="predicted"/>
<evidence type="ECO:0000256" key="2">
    <source>
        <dbReference type="ARBA" id="ARBA00022737"/>
    </source>
</evidence>
<accession>A0AAD9JLN0</accession>
<dbReference type="Pfam" id="PF00651">
    <property type="entry name" value="BTB"/>
    <property type="match status" value="1"/>
</dbReference>
<dbReference type="PANTHER" id="PTHR24412:SF35">
    <property type="entry name" value="ACTIN-BINDING PROTEIN IPP"/>
    <property type="match status" value="1"/>
</dbReference>
<dbReference type="InterPro" id="IPR006652">
    <property type="entry name" value="Kelch_1"/>
</dbReference>
<dbReference type="Gene3D" id="3.30.710.10">
    <property type="entry name" value="Potassium Channel Kv1.1, Chain A"/>
    <property type="match status" value="1"/>
</dbReference>
<dbReference type="Pfam" id="PF24681">
    <property type="entry name" value="Kelch_KLHDC2_KLHL20_DRC7"/>
    <property type="match status" value="1"/>
</dbReference>
<dbReference type="SMART" id="SM00875">
    <property type="entry name" value="BACK"/>
    <property type="match status" value="1"/>
</dbReference>
<evidence type="ECO:0000313" key="5">
    <source>
        <dbReference type="Proteomes" id="UP001208570"/>
    </source>
</evidence>
<sequence>MSSNQRTLIHFSSEYTLSLLAALYDQLKMNQFCDVSLVVNGQKFPAHRNILAAASPYFHAMFTGGLAESKENEIHLHGTSPHVFQVLLKFMYTGDIDITGDSCEDLLGAADLFGVPSILEASCLFLQQHLHPSNCLGIYQLAEAHCCKQLQSAAEEYISHHFLEVIKEDEFLALSKDTLIHFLACEDVHIDNEVQLLDAAIHWIRHDLSKRRILIFQFLAVIRFPLIQKTALDKSVCECKDLSLEVAIRKTAQDFVDVTRKSLIGCTASAQQVQFRVRKGARRKVMVIGGQRRDIGGKWNDAETLASVEMFDVTKMVRLLVPSMKYGRSSHACAILNGLVYVIGGESDSLIFDSVECYDPSTNSWNFAPSMVEPRCGHGAAVVDDCLYVLGGWVGSKNGNSIEMLNSEQSLIYVLGGIGEMGREVSVVESYDPVTKEWCRLSDMLTPRAHPGVCVSDDMIYVFGGMNEDEGPLRSVEKYDIFQDQWTVFTMLPSARAGVGVAYLNGLLYVLGGQTSSGCSYSDMYTINDVDCYDPTNDCWISLEPLSTGRSEGTVAVL</sequence>
<evidence type="ECO:0000256" key="1">
    <source>
        <dbReference type="ARBA" id="ARBA00022441"/>
    </source>
</evidence>
<name>A0AAD9JLN0_9ANNE</name>
<dbReference type="SMART" id="SM00612">
    <property type="entry name" value="Kelch"/>
    <property type="match status" value="5"/>
</dbReference>
<organism evidence="4 5">
    <name type="scientific">Paralvinella palmiformis</name>
    <dbReference type="NCBI Taxonomy" id="53620"/>
    <lineage>
        <taxon>Eukaryota</taxon>
        <taxon>Metazoa</taxon>
        <taxon>Spiralia</taxon>
        <taxon>Lophotrochozoa</taxon>
        <taxon>Annelida</taxon>
        <taxon>Polychaeta</taxon>
        <taxon>Sedentaria</taxon>
        <taxon>Canalipalpata</taxon>
        <taxon>Terebellida</taxon>
        <taxon>Terebelliformia</taxon>
        <taxon>Alvinellidae</taxon>
        <taxon>Paralvinella</taxon>
    </lineage>
</organism>
<dbReference type="Gene3D" id="2.120.10.80">
    <property type="entry name" value="Kelch-type beta propeller"/>
    <property type="match status" value="2"/>
</dbReference>
<dbReference type="SUPFAM" id="SSF117281">
    <property type="entry name" value="Kelch motif"/>
    <property type="match status" value="2"/>
</dbReference>
<dbReference type="FunFam" id="1.25.40.420:FF:000001">
    <property type="entry name" value="Kelch-like family member 12"/>
    <property type="match status" value="1"/>
</dbReference>
<dbReference type="Pfam" id="PF01344">
    <property type="entry name" value="Kelch_1"/>
    <property type="match status" value="2"/>
</dbReference>
<comment type="caution">
    <text evidence="4">The sequence shown here is derived from an EMBL/GenBank/DDBJ whole genome shotgun (WGS) entry which is preliminary data.</text>
</comment>
<dbReference type="InterPro" id="IPR000210">
    <property type="entry name" value="BTB/POZ_dom"/>
</dbReference>
<keyword evidence="2" id="KW-0677">Repeat</keyword>
<dbReference type="SUPFAM" id="SSF54695">
    <property type="entry name" value="POZ domain"/>
    <property type="match status" value="1"/>
</dbReference>
<dbReference type="PROSITE" id="PS50097">
    <property type="entry name" value="BTB"/>
    <property type="match status" value="1"/>
</dbReference>
<dbReference type="PRINTS" id="PR00501">
    <property type="entry name" value="KELCHREPEAT"/>
</dbReference>
<keyword evidence="5" id="KW-1185">Reference proteome</keyword>